<keyword evidence="1" id="KW-0479">Metal-binding</keyword>
<evidence type="ECO:0000256" key="3">
    <source>
        <dbReference type="ARBA" id="ARBA00023014"/>
    </source>
</evidence>
<dbReference type="OrthoDB" id="430408at2"/>
<gene>
    <name evidence="5" type="ORF">D3Z39_14805</name>
</gene>
<dbReference type="GO" id="GO:0051536">
    <property type="term" value="F:iron-sulfur cluster binding"/>
    <property type="evidence" value="ECO:0007669"/>
    <property type="project" value="UniProtKB-KW"/>
</dbReference>
<dbReference type="AlphaFoldDB" id="A0A845RKL9"/>
<dbReference type="PROSITE" id="PS00198">
    <property type="entry name" value="4FE4S_FER_1"/>
    <property type="match status" value="1"/>
</dbReference>
<accession>A0A845RKL9</accession>
<proteinExistence type="predicted"/>
<dbReference type="InterPro" id="IPR017896">
    <property type="entry name" value="4Fe4S_Fe-S-bd"/>
</dbReference>
<sequence length="422" mass="48841">MICRESECTGCAACLNICEAGAVKMRYDSQGYLKAYIEKDQCINCGRCETACPVLRYPSLERNPRDVFAAWSKDKNVQKHGNSGGLFYEFAKFFIEKGGTVCAARYDKNFNVIHDLAECIEDLTPFQRSKFAQSNIRFMFREISRRLEQRQPVFFVGAPCQVAGLYTYLGQDSEYLLTAQFPCFGIPSGDFLKSYISQISNVNLNSIKDIFCEIQNNNNLNERIMGCELKNGEVITEAASKSSYVQIWNTALCLSDACCKCKFVTLPSISDIIWGNFWRIGEIEKFAPLDETYKSGCSMLILNSKKAEFYFDKIKNRLFYAKRSLREAISGHWMFQANYQSHILMRRYYYSAKRQEFQKEMCKSDIGYQELVEKYLITGSSNDQGKLMWLAKRIGTKHKAWIWRFLYYIQKYTKKMGLVGRE</sequence>
<reference evidence="5 6" key="1">
    <citation type="submission" date="2018-08" db="EMBL/GenBank/DDBJ databases">
        <title>Murine metabolic-syndrome-specific gut microbial biobank.</title>
        <authorList>
            <person name="Liu C."/>
        </authorList>
    </citation>
    <scope>NUCLEOTIDE SEQUENCE [LARGE SCALE GENOMIC DNA]</scope>
    <source>
        <strain evidence="5 6">X69</strain>
    </source>
</reference>
<dbReference type="InterPro" id="IPR017900">
    <property type="entry name" value="4Fe4S_Fe_S_CS"/>
</dbReference>
<dbReference type="RefSeq" id="WP_160210812.1">
    <property type="nucleotide sequence ID" value="NZ_QXWZ01000033.1"/>
</dbReference>
<dbReference type="InterPro" id="IPR007525">
    <property type="entry name" value="FrhB_FdhB_C"/>
</dbReference>
<dbReference type="PANTHER" id="PTHR43193">
    <property type="match status" value="1"/>
</dbReference>
<evidence type="ECO:0000259" key="4">
    <source>
        <dbReference type="PROSITE" id="PS51379"/>
    </source>
</evidence>
<dbReference type="GO" id="GO:0046872">
    <property type="term" value="F:metal ion binding"/>
    <property type="evidence" value="ECO:0007669"/>
    <property type="project" value="UniProtKB-KW"/>
</dbReference>
<keyword evidence="3" id="KW-0411">Iron-sulfur</keyword>
<keyword evidence="2" id="KW-0408">Iron</keyword>
<protein>
    <submittedName>
        <fullName evidence="5">4Fe-4S dicluster domain-containing protein</fullName>
    </submittedName>
</protein>
<evidence type="ECO:0000313" key="5">
    <source>
        <dbReference type="EMBL" id="NBI80109.1"/>
    </source>
</evidence>
<evidence type="ECO:0000256" key="2">
    <source>
        <dbReference type="ARBA" id="ARBA00023004"/>
    </source>
</evidence>
<dbReference type="Gene3D" id="3.30.70.20">
    <property type="match status" value="1"/>
</dbReference>
<feature type="domain" description="4Fe-4S ferredoxin-type" evidence="4">
    <location>
        <begin position="33"/>
        <end position="63"/>
    </location>
</feature>
<dbReference type="Pfam" id="PF04432">
    <property type="entry name" value="FrhB_FdhB_C"/>
    <property type="match status" value="1"/>
</dbReference>
<organism evidence="5 6">
    <name type="scientific">Anaerotruncus colihominis</name>
    <dbReference type="NCBI Taxonomy" id="169435"/>
    <lineage>
        <taxon>Bacteria</taxon>
        <taxon>Bacillati</taxon>
        <taxon>Bacillota</taxon>
        <taxon>Clostridia</taxon>
        <taxon>Eubacteriales</taxon>
        <taxon>Oscillospiraceae</taxon>
        <taxon>Anaerotruncus</taxon>
    </lineage>
</organism>
<evidence type="ECO:0000313" key="6">
    <source>
        <dbReference type="Proteomes" id="UP000446348"/>
    </source>
</evidence>
<dbReference type="Proteomes" id="UP000446348">
    <property type="component" value="Unassembled WGS sequence"/>
</dbReference>
<dbReference type="Pfam" id="PF12838">
    <property type="entry name" value="Fer4_7"/>
    <property type="match status" value="1"/>
</dbReference>
<dbReference type="EMBL" id="QXWZ01000033">
    <property type="protein sequence ID" value="NBI80109.1"/>
    <property type="molecule type" value="Genomic_DNA"/>
</dbReference>
<dbReference type="SUPFAM" id="SSF54862">
    <property type="entry name" value="4Fe-4S ferredoxins"/>
    <property type="match status" value="1"/>
</dbReference>
<evidence type="ECO:0000256" key="1">
    <source>
        <dbReference type="ARBA" id="ARBA00022723"/>
    </source>
</evidence>
<dbReference type="InterPro" id="IPR052977">
    <property type="entry name" value="Polyferredoxin-like_ET"/>
</dbReference>
<dbReference type="PROSITE" id="PS51379">
    <property type="entry name" value="4FE4S_FER_2"/>
    <property type="match status" value="2"/>
</dbReference>
<comment type="caution">
    <text evidence="5">The sequence shown here is derived from an EMBL/GenBank/DDBJ whole genome shotgun (WGS) entry which is preliminary data.</text>
</comment>
<feature type="domain" description="4Fe-4S ferredoxin-type" evidence="4">
    <location>
        <begin position="1"/>
        <end position="28"/>
    </location>
</feature>
<name>A0A845RKL9_9FIRM</name>
<dbReference type="PANTHER" id="PTHR43193:SF2">
    <property type="entry name" value="POLYFERREDOXIN PROTEIN FWDF"/>
    <property type="match status" value="1"/>
</dbReference>